<sequence length="69" mass="7641">MNREGQELKLEKIEKDDSGNYTCWAHNTRTLRYRSLTEAISVSGSPMESMPPAIGVVALLSFLSAVVLQ</sequence>
<organism evidence="1 2">
    <name type="scientific">Aldrovandia affinis</name>
    <dbReference type="NCBI Taxonomy" id="143900"/>
    <lineage>
        <taxon>Eukaryota</taxon>
        <taxon>Metazoa</taxon>
        <taxon>Chordata</taxon>
        <taxon>Craniata</taxon>
        <taxon>Vertebrata</taxon>
        <taxon>Euteleostomi</taxon>
        <taxon>Actinopterygii</taxon>
        <taxon>Neopterygii</taxon>
        <taxon>Teleostei</taxon>
        <taxon>Notacanthiformes</taxon>
        <taxon>Halosauridae</taxon>
        <taxon>Aldrovandia</taxon>
    </lineage>
</organism>
<proteinExistence type="predicted"/>
<dbReference type="InterPro" id="IPR036179">
    <property type="entry name" value="Ig-like_dom_sf"/>
</dbReference>
<evidence type="ECO:0000313" key="2">
    <source>
        <dbReference type="Proteomes" id="UP001221898"/>
    </source>
</evidence>
<comment type="caution">
    <text evidence="1">The sequence shown here is derived from an EMBL/GenBank/DDBJ whole genome shotgun (WGS) entry which is preliminary data.</text>
</comment>
<protein>
    <submittedName>
        <fullName evidence="1">Uncharacterized protein</fullName>
    </submittedName>
</protein>
<dbReference type="InterPro" id="IPR013783">
    <property type="entry name" value="Ig-like_fold"/>
</dbReference>
<dbReference type="Gene3D" id="2.60.40.10">
    <property type="entry name" value="Immunoglobulins"/>
    <property type="match status" value="1"/>
</dbReference>
<dbReference type="EMBL" id="JAINUG010000189">
    <property type="protein sequence ID" value="KAJ8388820.1"/>
    <property type="molecule type" value="Genomic_DNA"/>
</dbReference>
<keyword evidence="2" id="KW-1185">Reference proteome</keyword>
<evidence type="ECO:0000313" key="1">
    <source>
        <dbReference type="EMBL" id="KAJ8388820.1"/>
    </source>
</evidence>
<reference evidence="1" key="1">
    <citation type="journal article" date="2023" name="Science">
        <title>Genome structures resolve the early diversification of teleost fishes.</title>
        <authorList>
            <person name="Parey E."/>
            <person name="Louis A."/>
            <person name="Montfort J."/>
            <person name="Bouchez O."/>
            <person name="Roques C."/>
            <person name="Iampietro C."/>
            <person name="Lluch J."/>
            <person name="Castinel A."/>
            <person name="Donnadieu C."/>
            <person name="Desvignes T."/>
            <person name="Floi Bucao C."/>
            <person name="Jouanno E."/>
            <person name="Wen M."/>
            <person name="Mejri S."/>
            <person name="Dirks R."/>
            <person name="Jansen H."/>
            <person name="Henkel C."/>
            <person name="Chen W.J."/>
            <person name="Zahm M."/>
            <person name="Cabau C."/>
            <person name="Klopp C."/>
            <person name="Thompson A.W."/>
            <person name="Robinson-Rechavi M."/>
            <person name="Braasch I."/>
            <person name="Lecointre G."/>
            <person name="Bobe J."/>
            <person name="Postlethwait J.H."/>
            <person name="Berthelot C."/>
            <person name="Roest Crollius H."/>
            <person name="Guiguen Y."/>
        </authorList>
    </citation>
    <scope>NUCLEOTIDE SEQUENCE</scope>
    <source>
        <strain evidence="1">NC1722</strain>
    </source>
</reference>
<name>A0AAD7RRF9_9TELE</name>
<gene>
    <name evidence="1" type="ORF">AAFF_G00125760</name>
</gene>
<dbReference type="SUPFAM" id="SSF48726">
    <property type="entry name" value="Immunoglobulin"/>
    <property type="match status" value="1"/>
</dbReference>
<dbReference type="Proteomes" id="UP001221898">
    <property type="component" value="Unassembled WGS sequence"/>
</dbReference>
<accession>A0AAD7RRF9</accession>
<dbReference type="AlphaFoldDB" id="A0AAD7RRF9"/>